<feature type="non-terminal residue" evidence="2">
    <location>
        <position position="314"/>
    </location>
</feature>
<evidence type="ECO:0000313" key="2">
    <source>
        <dbReference type="EMBL" id="GMR30934.1"/>
    </source>
</evidence>
<feature type="transmembrane region" description="Helical" evidence="1">
    <location>
        <begin position="251"/>
        <end position="273"/>
    </location>
</feature>
<dbReference type="Proteomes" id="UP001328107">
    <property type="component" value="Unassembled WGS sequence"/>
</dbReference>
<keyword evidence="1" id="KW-0812">Transmembrane</keyword>
<feature type="transmembrane region" description="Helical" evidence="1">
    <location>
        <begin position="18"/>
        <end position="39"/>
    </location>
</feature>
<keyword evidence="1" id="KW-1133">Transmembrane helix</keyword>
<feature type="transmembrane region" description="Helical" evidence="1">
    <location>
        <begin position="198"/>
        <end position="225"/>
    </location>
</feature>
<feature type="transmembrane region" description="Helical" evidence="1">
    <location>
        <begin position="139"/>
        <end position="161"/>
    </location>
</feature>
<feature type="transmembrane region" description="Helical" evidence="1">
    <location>
        <begin position="100"/>
        <end position="119"/>
    </location>
</feature>
<dbReference type="PANTHER" id="PTHR22941">
    <property type="entry name" value="SERPENTINE RECEPTOR"/>
    <property type="match status" value="1"/>
</dbReference>
<accession>A0AAN5C6N8</accession>
<protein>
    <recommendedName>
        <fullName evidence="4">G protein-coupled receptor</fullName>
    </recommendedName>
</protein>
<evidence type="ECO:0000313" key="3">
    <source>
        <dbReference type="Proteomes" id="UP001328107"/>
    </source>
</evidence>
<keyword evidence="3" id="KW-1185">Reference proteome</keyword>
<keyword evidence="1" id="KW-0472">Membrane</keyword>
<dbReference type="EMBL" id="BTRK01000001">
    <property type="protein sequence ID" value="GMR30934.1"/>
    <property type="molecule type" value="Genomic_DNA"/>
</dbReference>
<dbReference type="AlphaFoldDB" id="A0AAN5C6N8"/>
<feature type="transmembrane region" description="Helical" evidence="1">
    <location>
        <begin position="285"/>
        <end position="305"/>
    </location>
</feature>
<proteinExistence type="predicted"/>
<evidence type="ECO:0008006" key="4">
    <source>
        <dbReference type="Google" id="ProtNLM"/>
    </source>
</evidence>
<dbReference type="InterPro" id="IPR053220">
    <property type="entry name" value="Nematode_rcpt-like_serp_H"/>
</dbReference>
<name>A0AAN5C6N8_9BILA</name>
<organism evidence="2 3">
    <name type="scientific">Pristionchus mayeri</name>
    <dbReference type="NCBI Taxonomy" id="1317129"/>
    <lineage>
        <taxon>Eukaryota</taxon>
        <taxon>Metazoa</taxon>
        <taxon>Ecdysozoa</taxon>
        <taxon>Nematoda</taxon>
        <taxon>Chromadorea</taxon>
        <taxon>Rhabditida</taxon>
        <taxon>Rhabditina</taxon>
        <taxon>Diplogasteromorpha</taxon>
        <taxon>Diplogasteroidea</taxon>
        <taxon>Neodiplogasteridae</taxon>
        <taxon>Pristionchus</taxon>
    </lineage>
</organism>
<comment type="caution">
    <text evidence="2">The sequence shown here is derived from an EMBL/GenBank/DDBJ whole genome shotgun (WGS) entry which is preliminary data.</text>
</comment>
<dbReference type="PANTHER" id="PTHR22941:SF26">
    <property type="entry name" value="SERPENTINE RECEPTOR, CLASS H"/>
    <property type="match status" value="1"/>
</dbReference>
<gene>
    <name evidence="2" type="ORF">PMAYCL1PPCAC_01129</name>
</gene>
<dbReference type="InterPro" id="IPR019429">
    <property type="entry name" value="7TM_GPCR_serpentine_rcpt_Sri"/>
</dbReference>
<dbReference type="Pfam" id="PF10327">
    <property type="entry name" value="7TM_GPCR_Sri"/>
    <property type="match status" value="1"/>
</dbReference>
<feature type="non-terminal residue" evidence="2">
    <location>
        <position position="1"/>
    </location>
</feature>
<sequence length="314" mass="35112">IQMKLLNLDVFWLSFMPVYQHSIGAVTIILSAIVAYLMLTKTPEYGRALARYLMLMQLSILIVDIGWGFLVCPVFLFPLTAILCNGVICGNEASGHTGVVVLFQCTVQVAIAMCVTLHYKYTTIAKMTSHREISTVENVVVRIIFIVALEMPVIGIIIAGACQQDIQELLSNEQQLPLLTLINGADNLHGVAYTILRIIWIPIMLAVVVLVAIIISVGGCVFFVVQTLRMLSMETTSISERTRKLQQQMTYTLLMQLFMPLAIQVLPMIIYVISMSLFLFTPDSMNFLLCIQLCHASFHTVFLILTTPSYRRAL</sequence>
<reference evidence="3" key="1">
    <citation type="submission" date="2022-10" db="EMBL/GenBank/DDBJ databases">
        <title>Genome assembly of Pristionchus species.</title>
        <authorList>
            <person name="Yoshida K."/>
            <person name="Sommer R.J."/>
        </authorList>
    </citation>
    <scope>NUCLEOTIDE SEQUENCE [LARGE SCALE GENOMIC DNA]</scope>
    <source>
        <strain evidence="3">RS5460</strain>
    </source>
</reference>
<feature type="transmembrane region" description="Helical" evidence="1">
    <location>
        <begin position="60"/>
        <end position="88"/>
    </location>
</feature>
<evidence type="ECO:0000256" key="1">
    <source>
        <dbReference type="SAM" id="Phobius"/>
    </source>
</evidence>